<evidence type="ECO:0000256" key="8">
    <source>
        <dbReference type="SAM" id="Phobius"/>
    </source>
</evidence>
<dbReference type="PANTHER" id="PTHR10877">
    <property type="entry name" value="POLYCYSTIN FAMILY MEMBER"/>
    <property type="match status" value="1"/>
</dbReference>
<dbReference type="InterPro" id="IPR003915">
    <property type="entry name" value="PKD_2"/>
</dbReference>
<organism evidence="11 12">
    <name type="scientific">Drosophila rubida</name>
    <dbReference type="NCBI Taxonomy" id="30044"/>
    <lineage>
        <taxon>Eukaryota</taxon>
        <taxon>Metazoa</taxon>
        <taxon>Ecdysozoa</taxon>
        <taxon>Arthropoda</taxon>
        <taxon>Hexapoda</taxon>
        <taxon>Insecta</taxon>
        <taxon>Pterygota</taxon>
        <taxon>Neoptera</taxon>
        <taxon>Endopterygota</taxon>
        <taxon>Diptera</taxon>
        <taxon>Brachycera</taxon>
        <taxon>Muscomorpha</taxon>
        <taxon>Ephydroidea</taxon>
        <taxon>Drosophilidae</taxon>
        <taxon>Drosophila</taxon>
    </lineage>
</organism>
<dbReference type="GO" id="GO:0050982">
    <property type="term" value="P:detection of mechanical stimulus"/>
    <property type="evidence" value="ECO:0007669"/>
    <property type="project" value="TreeGrafter"/>
</dbReference>
<feature type="transmembrane region" description="Helical" evidence="8">
    <location>
        <begin position="347"/>
        <end position="365"/>
    </location>
</feature>
<dbReference type="PRINTS" id="PR01433">
    <property type="entry name" value="POLYCYSTIN2"/>
</dbReference>
<feature type="non-terminal residue" evidence="11">
    <location>
        <position position="1"/>
    </location>
</feature>
<dbReference type="Gene3D" id="1.10.287.70">
    <property type="match status" value="1"/>
</dbReference>
<dbReference type="GO" id="GO:0005262">
    <property type="term" value="F:calcium channel activity"/>
    <property type="evidence" value="ECO:0007669"/>
    <property type="project" value="TreeGrafter"/>
</dbReference>
<feature type="transmembrane region" description="Helical" evidence="8">
    <location>
        <begin position="385"/>
        <end position="408"/>
    </location>
</feature>
<evidence type="ECO:0000259" key="10">
    <source>
        <dbReference type="Pfam" id="PF20519"/>
    </source>
</evidence>
<dbReference type="GO" id="GO:0005509">
    <property type="term" value="F:calcium ion binding"/>
    <property type="evidence" value="ECO:0007669"/>
    <property type="project" value="InterPro"/>
</dbReference>
<keyword evidence="12" id="KW-1185">Reference proteome</keyword>
<proteinExistence type="inferred from homology"/>
<evidence type="ECO:0000256" key="5">
    <source>
        <dbReference type="ARBA" id="ARBA00023136"/>
    </source>
</evidence>
<gene>
    <name evidence="11" type="ORF">KR093_007013</name>
</gene>
<protein>
    <submittedName>
        <fullName evidence="11">Uncharacterized protein</fullName>
    </submittedName>
</protein>
<evidence type="ECO:0000256" key="1">
    <source>
        <dbReference type="ARBA" id="ARBA00004141"/>
    </source>
</evidence>
<feature type="disulfide bond" evidence="7">
    <location>
        <begin position="144"/>
        <end position="157"/>
    </location>
</feature>
<evidence type="ECO:0000256" key="2">
    <source>
        <dbReference type="ARBA" id="ARBA00007200"/>
    </source>
</evidence>
<dbReference type="Proteomes" id="UP001200034">
    <property type="component" value="Unassembled WGS sequence"/>
</dbReference>
<evidence type="ECO:0000256" key="6">
    <source>
        <dbReference type="ARBA" id="ARBA00023180"/>
    </source>
</evidence>
<feature type="transmembrane region" description="Helical" evidence="8">
    <location>
        <begin position="272"/>
        <end position="295"/>
    </location>
</feature>
<keyword evidence="5 8" id="KW-0472">Membrane</keyword>
<dbReference type="InterPro" id="IPR046791">
    <property type="entry name" value="Polycystin_dom"/>
</dbReference>
<dbReference type="AlphaFoldDB" id="A0AAD4PKR4"/>
<feature type="non-terminal residue" evidence="11">
    <location>
        <position position="506"/>
    </location>
</feature>
<feature type="domain" description="Polycystin" evidence="10">
    <location>
        <begin position="76"/>
        <end position="263"/>
    </location>
</feature>
<dbReference type="InterPro" id="IPR051223">
    <property type="entry name" value="Polycystin"/>
</dbReference>
<comment type="similarity">
    <text evidence="2">Belongs to the polycystin family.</text>
</comment>
<dbReference type="InterPro" id="IPR013122">
    <property type="entry name" value="PKD1_2_channel"/>
</dbReference>
<sequence>TKPRFYSTYGQIQYTSEEDTKQALIKLAIFYVYLICITIVCENLSSEYWHHSIVGVRTLFEKPKYMPKSRVISMREVITIEMFWNYMEFVVLPLFHGVKFNNDVKWEPHLVESYPAVYGKLFLNESLFLGAPRLRQVRVRSGTCSVNGAFIRYFNTCMAPYSRSAELQKPVYKGTLYKTNRELGATTVHGRINSYLTGGYIQSLTFSESENRDIIRGLKESKWLDRGSRLVLLEFAIFNINLQVIITVKLIFEIMPTGLINTLYKSHILPANLSIISTSWLNLLCSSIVFIINFYNTFVEIKKLYLNGWKIYFTQFTTVLELSRVLVDGDFIPLDYKAMFFNLHNDILAFLMFISWLLLLKFMSFNPVLVTLGQSMRMAANDLGAFTIMFLITFTAYGNLGVLLFGGVSEYFKDFPTAFLTMVRIIVTDFNYFELEYVSPILGAIFFLSYVMIIYFVLLNMFLAIIVLSYRTAASSVTHKPVFLWYYIRKQLYRWTNGICKAPKYP</sequence>
<keyword evidence="3 8" id="KW-0812">Transmembrane</keyword>
<evidence type="ECO:0000259" key="9">
    <source>
        <dbReference type="Pfam" id="PF08016"/>
    </source>
</evidence>
<evidence type="ECO:0000313" key="12">
    <source>
        <dbReference type="Proteomes" id="UP001200034"/>
    </source>
</evidence>
<keyword evidence="6" id="KW-0325">Glycoprotein</keyword>
<dbReference type="Pfam" id="PF08016">
    <property type="entry name" value="PKD_channel"/>
    <property type="match status" value="1"/>
</dbReference>
<dbReference type="PANTHER" id="PTHR10877:SF183">
    <property type="entry name" value="AT14535P-RELATED"/>
    <property type="match status" value="1"/>
</dbReference>
<evidence type="ECO:0000256" key="7">
    <source>
        <dbReference type="PIRSR" id="PIRSR603915-2"/>
    </source>
</evidence>
<evidence type="ECO:0000256" key="3">
    <source>
        <dbReference type="ARBA" id="ARBA00022692"/>
    </source>
</evidence>
<comment type="caution">
    <text evidence="11">The sequence shown here is derived from an EMBL/GenBank/DDBJ whole genome shotgun (WGS) entry which is preliminary data.</text>
</comment>
<dbReference type="EMBL" id="JAJJHW010002585">
    <property type="protein sequence ID" value="KAH8371344.1"/>
    <property type="molecule type" value="Genomic_DNA"/>
</dbReference>
<feature type="transmembrane region" description="Helical" evidence="8">
    <location>
        <begin position="445"/>
        <end position="470"/>
    </location>
</feature>
<evidence type="ECO:0000256" key="4">
    <source>
        <dbReference type="ARBA" id="ARBA00022989"/>
    </source>
</evidence>
<reference evidence="11" key="1">
    <citation type="journal article" date="2021" name="Mol. Ecol. Resour.">
        <title>Phylogenomic analyses of the genus Drosophila reveals genomic signals of climate adaptation.</title>
        <authorList>
            <person name="Li F."/>
            <person name="Rane R.V."/>
            <person name="Luria V."/>
            <person name="Xiong Z."/>
            <person name="Chen J."/>
            <person name="Li Z."/>
            <person name="Catullo R.A."/>
            <person name="Griffin P.C."/>
            <person name="Schiffer M."/>
            <person name="Pearce S."/>
            <person name="Lee S.F."/>
            <person name="McElroy K."/>
            <person name="Stocker A."/>
            <person name="Shirriffs J."/>
            <person name="Cockerell F."/>
            <person name="Coppin C."/>
            <person name="Sgro C.M."/>
            <person name="Karger A."/>
            <person name="Cain J.W."/>
            <person name="Weber J.A."/>
            <person name="Santpere G."/>
            <person name="Kirschner M.W."/>
            <person name="Hoffmann A.A."/>
            <person name="Oakeshott J.G."/>
            <person name="Zhang G."/>
        </authorList>
    </citation>
    <scope>NUCLEOTIDE SEQUENCE</scope>
    <source>
        <strain evidence="11">BGI-SZ-2011g</strain>
    </source>
</reference>
<dbReference type="Pfam" id="PF20519">
    <property type="entry name" value="Polycystin_dom"/>
    <property type="match status" value="1"/>
</dbReference>
<dbReference type="GO" id="GO:0016020">
    <property type="term" value="C:membrane"/>
    <property type="evidence" value="ECO:0007669"/>
    <property type="project" value="UniProtKB-SubCell"/>
</dbReference>
<name>A0AAD4PKR4_9MUSC</name>
<keyword evidence="4 8" id="KW-1133">Transmembrane helix</keyword>
<feature type="transmembrane region" description="Helical" evidence="8">
    <location>
        <begin position="230"/>
        <end position="252"/>
    </location>
</feature>
<evidence type="ECO:0000313" key="11">
    <source>
        <dbReference type="EMBL" id="KAH8371344.1"/>
    </source>
</evidence>
<accession>A0AAD4PKR4</accession>
<feature type="domain" description="Polycystin cation channel PKD1/PKD2" evidence="9">
    <location>
        <begin position="328"/>
        <end position="472"/>
    </location>
</feature>
<comment type="subcellular location">
    <subcellularLocation>
        <location evidence="1">Membrane</location>
        <topology evidence="1">Multi-pass membrane protein</topology>
    </subcellularLocation>
</comment>